<dbReference type="Pfam" id="PF08672">
    <property type="entry name" value="ANAPC2"/>
    <property type="match status" value="1"/>
</dbReference>
<dbReference type="EMBL" id="BRYB01001459">
    <property type="protein sequence ID" value="GMI26136.1"/>
    <property type="molecule type" value="Genomic_DNA"/>
</dbReference>
<evidence type="ECO:0000256" key="2">
    <source>
        <dbReference type="ARBA" id="ARBA00022618"/>
    </source>
</evidence>
<proteinExistence type="inferred from homology"/>
<comment type="caution">
    <text evidence="8">The sequence shown here is derived from an EMBL/GenBank/DDBJ whole genome shotgun (WGS) entry which is preliminary data.</text>
</comment>
<dbReference type="PROSITE" id="PS50069">
    <property type="entry name" value="CULLIN_2"/>
    <property type="match status" value="1"/>
</dbReference>
<dbReference type="InterPro" id="IPR036388">
    <property type="entry name" value="WH-like_DNA-bd_sf"/>
</dbReference>
<comment type="similarity">
    <text evidence="5">Belongs to the cullin family.</text>
</comment>
<dbReference type="PANTHER" id="PTHR45957">
    <property type="entry name" value="ANAPHASE-PROMOTING COMPLEX SUBUNIT 2"/>
    <property type="match status" value="1"/>
</dbReference>
<dbReference type="Gene3D" id="1.10.10.10">
    <property type="entry name" value="Winged helix-like DNA-binding domain superfamily/Winged helix DNA-binding domain"/>
    <property type="match status" value="1"/>
</dbReference>
<evidence type="ECO:0000259" key="7">
    <source>
        <dbReference type="PROSITE" id="PS50069"/>
    </source>
</evidence>
<sequence>MLSSTLLSNTSFNTDTSVQNLELLKLRFGAPPLREGEVMIKDIDDSKRVLRAVRDKLAGHEREGPDINPQATIVSHCFWPALPPAPAFKVPRAVRTHLDAYAKEYHVLKSPREIVWCEGLGVVELAVEVGGVEKEFSVDPFRATVIGHFGDRDSWSADELAAEMETEVDVLRQKTAYWVQQKVLIATGTGWVVADSLEGVAGGASTGGGDEEEDAAGESAAKEAAAKKQQEEIAGYISGFLTNLGELPLGSILNKLRMIDAGSEADEELVRKVLRDMKSREEVEDNGGIWSKVKK</sequence>
<dbReference type="InterPro" id="IPR036317">
    <property type="entry name" value="Cullin_homology_sf"/>
</dbReference>
<reference evidence="8 9" key="1">
    <citation type="journal article" date="2023" name="Commun. Biol.">
        <title>Genome analysis of Parmales, the sister group of diatoms, reveals the evolutionary specialization of diatoms from phago-mixotrophs to photoautotrophs.</title>
        <authorList>
            <person name="Ban H."/>
            <person name="Sato S."/>
            <person name="Yoshikawa S."/>
            <person name="Yamada K."/>
            <person name="Nakamura Y."/>
            <person name="Ichinomiya M."/>
            <person name="Sato N."/>
            <person name="Blanc-Mathieu R."/>
            <person name="Endo H."/>
            <person name="Kuwata A."/>
            <person name="Ogata H."/>
        </authorList>
    </citation>
    <scope>NUCLEOTIDE SEQUENCE [LARGE SCALE GENOMIC DNA]</scope>
</reference>
<dbReference type="InterPro" id="IPR059120">
    <property type="entry name" value="Cullin-like_AB"/>
</dbReference>
<feature type="domain" description="Cullin family profile" evidence="7">
    <location>
        <begin position="1"/>
        <end position="179"/>
    </location>
</feature>
<dbReference type="InterPro" id="IPR014786">
    <property type="entry name" value="ANAPC2_C"/>
</dbReference>
<keyword evidence="2" id="KW-0132">Cell division</keyword>
<evidence type="ECO:0000256" key="6">
    <source>
        <dbReference type="SAM" id="MobiDB-lite"/>
    </source>
</evidence>
<evidence type="ECO:0000313" key="9">
    <source>
        <dbReference type="Proteomes" id="UP001165060"/>
    </source>
</evidence>
<evidence type="ECO:0000256" key="4">
    <source>
        <dbReference type="ARBA" id="ARBA00023306"/>
    </source>
</evidence>
<dbReference type="Gene3D" id="3.30.230.130">
    <property type="entry name" value="Cullin, Chain C, Domain 2"/>
    <property type="match status" value="1"/>
</dbReference>
<gene>
    <name evidence="8" type="ORF">TeGR_g11717</name>
</gene>
<organism evidence="8 9">
    <name type="scientific">Tetraparma gracilis</name>
    <dbReference type="NCBI Taxonomy" id="2962635"/>
    <lineage>
        <taxon>Eukaryota</taxon>
        <taxon>Sar</taxon>
        <taxon>Stramenopiles</taxon>
        <taxon>Ochrophyta</taxon>
        <taxon>Bolidophyceae</taxon>
        <taxon>Parmales</taxon>
        <taxon>Triparmaceae</taxon>
        <taxon>Tetraparma</taxon>
    </lineage>
</organism>
<keyword evidence="3" id="KW-0498">Mitosis</keyword>
<dbReference type="Proteomes" id="UP001165060">
    <property type="component" value="Unassembled WGS sequence"/>
</dbReference>
<evidence type="ECO:0000313" key="8">
    <source>
        <dbReference type="EMBL" id="GMI26136.1"/>
    </source>
</evidence>
<evidence type="ECO:0000256" key="1">
    <source>
        <dbReference type="ARBA" id="ARBA00016068"/>
    </source>
</evidence>
<name>A0ABQ6MHK6_9STRA</name>
<dbReference type="PANTHER" id="PTHR45957:SF1">
    <property type="entry name" value="ANAPHASE-PROMOTING COMPLEX SUBUNIT 2"/>
    <property type="match status" value="1"/>
</dbReference>
<protein>
    <recommendedName>
        <fullName evidence="1">Anaphase-promoting complex subunit 2</fullName>
    </recommendedName>
</protein>
<keyword evidence="4" id="KW-0131">Cell cycle</keyword>
<dbReference type="Pfam" id="PF26557">
    <property type="entry name" value="Cullin_AB"/>
    <property type="match status" value="1"/>
</dbReference>
<dbReference type="InterPro" id="IPR044554">
    <property type="entry name" value="ANAPC2"/>
</dbReference>
<dbReference type="InterPro" id="IPR016158">
    <property type="entry name" value="Cullin_homology"/>
</dbReference>
<dbReference type="SUPFAM" id="SSF75632">
    <property type="entry name" value="Cullin homology domain"/>
    <property type="match status" value="1"/>
</dbReference>
<feature type="region of interest" description="Disordered" evidence="6">
    <location>
        <begin position="202"/>
        <end position="224"/>
    </location>
</feature>
<evidence type="ECO:0000256" key="3">
    <source>
        <dbReference type="ARBA" id="ARBA00022776"/>
    </source>
</evidence>
<accession>A0ABQ6MHK6</accession>
<keyword evidence="9" id="KW-1185">Reference proteome</keyword>
<evidence type="ECO:0000256" key="5">
    <source>
        <dbReference type="PROSITE-ProRule" id="PRU00330"/>
    </source>
</evidence>